<evidence type="ECO:0000313" key="5">
    <source>
        <dbReference type="EMBL" id="KAF5397889.1"/>
    </source>
</evidence>
<dbReference type="Pfam" id="PF00104">
    <property type="entry name" value="Hormone_recep"/>
    <property type="match status" value="1"/>
</dbReference>
<keyword evidence="3" id="KW-0675">Receptor</keyword>
<organism evidence="5 6">
    <name type="scientific">Paragonimus heterotremus</name>
    <dbReference type="NCBI Taxonomy" id="100268"/>
    <lineage>
        <taxon>Eukaryota</taxon>
        <taxon>Metazoa</taxon>
        <taxon>Spiralia</taxon>
        <taxon>Lophotrochozoa</taxon>
        <taxon>Platyhelminthes</taxon>
        <taxon>Trematoda</taxon>
        <taxon>Digenea</taxon>
        <taxon>Plagiorchiida</taxon>
        <taxon>Troglotremata</taxon>
        <taxon>Troglotrematidae</taxon>
        <taxon>Paragonimus</taxon>
    </lineage>
</organism>
<evidence type="ECO:0000256" key="1">
    <source>
        <dbReference type="ARBA" id="ARBA00023015"/>
    </source>
</evidence>
<accession>A0A8J4TB64</accession>
<evidence type="ECO:0000256" key="3">
    <source>
        <dbReference type="ARBA" id="ARBA00023170"/>
    </source>
</evidence>
<dbReference type="InterPro" id="IPR000536">
    <property type="entry name" value="Nucl_hrmn_rcpt_lig-bd"/>
</dbReference>
<dbReference type="InterPro" id="IPR001723">
    <property type="entry name" value="Nuclear_hrmn_rcpt"/>
</dbReference>
<dbReference type="SUPFAM" id="SSF48508">
    <property type="entry name" value="Nuclear receptor ligand-binding domain"/>
    <property type="match status" value="1"/>
</dbReference>
<evidence type="ECO:0000256" key="2">
    <source>
        <dbReference type="ARBA" id="ARBA00023163"/>
    </source>
</evidence>
<keyword evidence="1" id="KW-0805">Transcription regulation</keyword>
<dbReference type="AlphaFoldDB" id="A0A8J4TB64"/>
<dbReference type="Gene3D" id="1.10.565.10">
    <property type="entry name" value="Retinoid X Receptor"/>
    <property type="match status" value="1"/>
</dbReference>
<reference evidence="5" key="1">
    <citation type="submission" date="2019-05" db="EMBL/GenBank/DDBJ databases">
        <title>Annotation for the trematode Paragonimus heterotremus.</title>
        <authorList>
            <person name="Choi Y.-J."/>
        </authorList>
    </citation>
    <scope>NUCLEOTIDE SEQUENCE</scope>
    <source>
        <strain evidence="5">LC</strain>
    </source>
</reference>
<feature type="domain" description="NR LBD" evidence="4">
    <location>
        <begin position="1"/>
        <end position="226"/>
    </location>
</feature>
<dbReference type="PRINTS" id="PR00398">
    <property type="entry name" value="STRDHORMONER"/>
</dbReference>
<gene>
    <name evidence="5" type="ORF">PHET_09095</name>
</gene>
<dbReference type="SMART" id="SM00430">
    <property type="entry name" value="HOLI"/>
    <property type="match status" value="1"/>
</dbReference>
<comment type="caution">
    <text evidence="5">The sequence shown here is derived from an EMBL/GenBank/DDBJ whole genome shotgun (WGS) entry which is preliminary data.</text>
</comment>
<keyword evidence="2" id="KW-0804">Transcription</keyword>
<dbReference type="InterPro" id="IPR052496">
    <property type="entry name" value="Orphan_Nuclear_Rcpt"/>
</dbReference>
<protein>
    <recommendedName>
        <fullName evidence="4">NR LBD domain-containing protein</fullName>
    </recommendedName>
</protein>
<keyword evidence="6" id="KW-1185">Reference proteome</keyword>
<proteinExistence type="predicted"/>
<dbReference type="PROSITE" id="PS51843">
    <property type="entry name" value="NR_LBD"/>
    <property type="match status" value="1"/>
</dbReference>
<dbReference type="InterPro" id="IPR035500">
    <property type="entry name" value="NHR-like_dom_sf"/>
</dbReference>
<dbReference type="EMBL" id="LUCH01005654">
    <property type="protein sequence ID" value="KAF5397889.1"/>
    <property type="molecule type" value="Genomic_DNA"/>
</dbReference>
<sequence length="507" mass="55826">MLILGAVWRSMNSSTSNAKPVCLSAEEQKARVSTKSGSNKIKWTRTTETDTHRVASCASVPTLGMDSAGCDQPQQTKATHPISHNNDPQLILLGNRRIISKNSPQPEIADIAYRILEQLYQPMQDFCLDDSEIACLRAIIFFDPNCANLTEHGRNLIRTCQYQIQTELMHLMNDKLYLPQGRFGALLLLLPELRSITYQMVNKLEIAKQMGLTRLDGLLSEILLSTTAATAPETKNIPDIENFHLHPAETSEYKSTPYCNNTLVNSSTGIPFSSISTHFINQSIPSDVDHKMITSSVQIPQTDNPSSSTELTTSTSAFHMETMTDSSNAGNASTSNFFVPYGQRNPSGLQIMHLPSNVEGHLLSNFTAVQSDKALTAWNELAGNYYPQQLIDPRRRVGSGIGPEGRSPFFIQVPQESSTGAAPGDDQICGVTTESGENIFYGDPYHHYVSYPATGLSQCTDLGVPMGHLHNPNHLQLVGNVISTMMTAEPQSEQQEVCYPFYSNFDG</sequence>
<dbReference type="OrthoDB" id="5771769at2759"/>
<evidence type="ECO:0000313" key="6">
    <source>
        <dbReference type="Proteomes" id="UP000748531"/>
    </source>
</evidence>
<dbReference type="PANTHER" id="PTHR47519">
    <property type="entry name" value="NUCLEAR HORMONE RECEPTOR FAMILY MEMBER NHR-31-RELATED"/>
    <property type="match status" value="1"/>
</dbReference>
<evidence type="ECO:0000259" key="4">
    <source>
        <dbReference type="PROSITE" id="PS51843"/>
    </source>
</evidence>
<name>A0A8J4TB64_9TREM</name>
<dbReference type="Proteomes" id="UP000748531">
    <property type="component" value="Unassembled WGS sequence"/>
</dbReference>